<feature type="region of interest" description="Disordered" evidence="1">
    <location>
        <begin position="1"/>
        <end position="63"/>
    </location>
</feature>
<dbReference type="EMBL" id="FOMX01000014">
    <property type="protein sequence ID" value="SFE49233.1"/>
    <property type="molecule type" value="Genomic_DNA"/>
</dbReference>
<gene>
    <name evidence="2" type="ORF">SAMN02745121_04473</name>
</gene>
<dbReference type="STRING" id="54.SAMN02745121_04473"/>
<sequence>MLSDRRTPSGAWAARRDAGRRRSRPASAARRRRGSRRRFAQRAERRACAGKRPGGARYGAGGESQASWAAWTVRRIGQQSQLRWRCDEVAGWLRLGPLVGRHESRALDEVADAGAPEGRRERVVDARDAERPRRGWKLSLGAGRGRRFRPGVAARAQPESRRGGVRGSFLRRRPGAETAIIVGGEQFSSLDSRQEGDSRPAPSSVARWGFLATMGNDVGASTGLANRVGRSVARPQRFPQRDQRGRRLAIGGRQQRSPSP</sequence>
<dbReference type="AlphaFoldDB" id="A0A1I2B1U5"/>
<evidence type="ECO:0000313" key="3">
    <source>
        <dbReference type="Proteomes" id="UP000199400"/>
    </source>
</evidence>
<dbReference type="Proteomes" id="UP000199400">
    <property type="component" value="Unassembled WGS sequence"/>
</dbReference>
<organism evidence="2 3">
    <name type="scientific">Nannocystis exedens</name>
    <dbReference type="NCBI Taxonomy" id="54"/>
    <lineage>
        <taxon>Bacteria</taxon>
        <taxon>Pseudomonadati</taxon>
        <taxon>Myxococcota</taxon>
        <taxon>Polyangia</taxon>
        <taxon>Nannocystales</taxon>
        <taxon>Nannocystaceae</taxon>
        <taxon>Nannocystis</taxon>
    </lineage>
</organism>
<keyword evidence="3" id="KW-1185">Reference proteome</keyword>
<feature type="region of interest" description="Disordered" evidence="1">
    <location>
        <begin position="219"/>
        <end position="260"/>
    </location>
</feature>
<accession>A0A1I2B1U5</accession>
<reference evidence="3" key="1">
    <citation type="submission" date="2016-10" db="EMBL/GenBank/DDBJ databases">
        <authorList>
            <person name="Varghese N."/>
            <person name="Submissions S."/>
        </authorList>
    </citation>
    <scope>NUCLEOTIDE SEQUENCE [LARGE SCALE GENOMIC DNA]</scope>
    <source>
        <strain evidence="3">ATCC 25963</strain>
    </source>
</reference>
<protein>
    <submittedName>
        <fullName evidence="2">Uncharacterized protein</fullName>
    </submittedName>
</protein>
<name>A0A1I2B1U5_9BACT</name>
<proteinExistence type="predicted"/>
<evidence type="ECO:0000256" key="1">
    <source>
        <dbReference type="SAM" id="MobiDB-lite"/>
    </source>
</evidence>
<feature type="compositionally biased region" description="Basic residues" evidence="1">
    <location>
        <begin position="18"/>
        <end position="40"/>
    </location>
</feature>
<feature type="compositionally biased region" description="Gly residues" evidence="1">
    <location>
        <begin position="52"/>
        <end position="62"/>
    </location>
</feature>
<evidence type="ECO:0000313" key="2">
    <source>
        <dbReference type="EMBL" id="SFE49233.1"/>
    </source>
</evidence>